<dbReference type="GO" id="GO:0005524">
    <property type="term" value="F:ATP binding"/>
    <property type="evidence" value="ECO:0007669"/>
    <property type="project" value="UniProtKB-KW"/>
</dbReference>
<dbReference type="AlphaFoldDB" id="A0A5N5W5C4"/>
<comment type="caution">
    <text evidence="2">The sequence shown here is derived from an EMBL/GenBank/DDBJ whole genome shotgun (WGS) entry which is preliminary data.</text>
</comment>
<sequence>MDRTSLGAAVTARGLGVAGPRGWTFRAVDVAAAPGDLVAVEGPSGSGRTCLLLTLTGRMRPTAGTAEVGGLPLPRRMAAVRRITALAQIAGVCEPEGALSVGEHLRERVLLCRRFTGGPRAPFRPPAEAAERAEAALATVGLDPDALPAGPRTLARDLGRPESLRLSLALALIGGPRLIAVDDADLKLGPADRADAWALLRSVAASGPTVLAVCGEAPEDADAVVTTHGKETADAFAAAGRA</sequence>
<dbReference type="InterPro" id="IPR003439">
    <property type="entry name" value="ABC_transporter-like_ATP-bd"/>
</dbReference>
<name>A0A5N5W5C4_STRMB</name>
<reference evidence="2 3" key="1">
    <citation type="journal article" date="2019" name="Microb. Cell Fact.">
        <title>Exploring novel herbicidin analogues by transcriptional regulator overexpression and MS/MS molecular networking.</title>
        <authorList>
            <person name="Shi Y."/>
            <person name="Gu R."/>
            <person name="Li Y."/>
            <person name="Wang X."/>
            <person name="Ren W."/>
            <person name="Li X."/>
            <person name="Wang L."/>
            <person name="Xie Y."/>
            <person name="Hong B."/>
        </authorList>
    </citation>
    <scope>NUCLEOTIDE SEQUENCE [LARGE SCALE GENOMIC DNA]</scope>
    <source>
        <strain evidence="2 3">US-43</strain>
    </source>
</reference>
<dbReference type="RefSeq" id="WP_152264317.1">
    <property type="nucleotide sequence ID" value="NZ_VOKX01000036.1"/>
</dbReference>
<evidence type="ECO:0000313" key="3">
    <source>
        <dbReference type="Proteomes" id="UP000327000"/>
    </source>
</evidence>
<dbReference type="PANTHER" id="PTHR24220">
    <property type="entry name" value="IMPORT ATP-BINDING PROTEIN"/>
    <property type="match status" value="1"/>
</dbReference>
<evidence type="ECO:0000259" key="1">
    <source>
        <dbReference type="PROSITE" id="PS50893"/>
    </source>
</evidence>
<dbReference type="EMBL" id="VOKX01000036">
    <property type="protein sequence ID" value="KAB7842801.1"/>
    <property type="molecule type" value="Genomic_DNA"/>
</dbReference>
<dbReference type="GO" id="GO:0005886">
    <property type="term" value="C:plasma membrane"/>
    <property type="evidence" value="ECO:0007669"/>
    <property type="project" value="TreeGrafter"/>
</dbReference>
<dbReference type="OrthoDB" id="3243210at2"/>
<feature type="domain" description="ABC transporter" evidence="1">
    <location>
        <begin position="10"/>
        <end position="237"/>
    </location>
</feature>
<dbReference type="PANTHER" id="PTHR24220:SF364">
    <property type="entry name" value="FLUOROQUINOLONES EXPORT ATP-BINDING PROTEIN RV2688C"/>
    <property type="match status" value="1"/>
</dbReference>
<dbReference type="GO" id="GO:0016887">
    <property type="term" value="F:ATP hydrolysis activity"/>
    <property type="evidence" value="ECO:0007669"/>
    <property type="project" value="InterPro"/>
</dbReference>
<organism evidence="2 3">
    <name type="scientific">Streptomyces mobaraensis</name>
    <name type="common">Streptoverticillium mobaraense</name>
    <dbReference type="NCBI Taxonomy" id="35621"/>
    <lineage>
        <taxon>Bacteria</taxon>
        <taxon>Bacillati</taxon>
        <taxon>Actinomycetota</taxon>
        <taxon>Actinomycetes</taxon>
        <taxon>Kitasatosporales</taxon>
        <taxon>Streptomycetaceae</taxon>
        <taxon>Streptomyces</taxon>
    </lineage>
</organism>
<dbReference type="Pfam" id="PF00005">
    <property type="entry name" value="ABC_tran"/>
    <property type="match status" value="1"/>
</dbReference>
<dbReference type="InterPro" id="IPR015854">
    <property type="entry name" value="ABC_transpr_LolD-like"/>
</dbReference>
<accession>A0A5N5W5C4</accession>
<keyword evidence="3" id="KW-1185">Reference proteome</keyword>
<gene>
    <name evidence="2" type="ORF">FRZ00_19180</name>
</gene>
<proteinExistence type="predicted"/>
<dbReference type="Gene3D" id="3.40.50.300">
    <property type="entry name" value="P-loop containing nucleotide triphosphate hydrolases"/>
    <property type="match status" value="1"/>
</dbReference>
<dbReference type="GO" id="GO:0022857">
    <property type="term" value="F:transmembrane transporter activity"/>
    <property type="evidence" value="ECO:0007669"/>
    <property type="project" value="TreeGrafter"/>
</dbReference>
<protein>
    <submittedName>
        <fullName evidence="2">ATP-binding cassette domain-containing protein</fullName>
    </submittedName>
</protein>
<dbReference type="InterPro" id="IPR027417">
    <property type="entry name" value="P-loop_NTPase"/>
</dbReference>
<keyword evidence="2" id="KW-0547">Nucleotide-binding</keyword>
<dbReference type="SUPFAM" id="SSF52540">
    <property type="entry name" value="P-loop containing nucleoside triphosphate hydrolases"/>
    <property type="match status" value="1"/>
</dbReference>
<dbReference type="Proteomes" id="UP000327000">
    <property type="component" value="Unassembled WGS sequence"/>
</dbReference>
<dbReference type="CDD" id="cd00267">
    <property type="entry name" value="ABC_ATPase"/>
    <property type="match status" value="1"/>
</dbReference>
<evidence type="ECO:0000313" key="2">
    <source>
        <dbReference type="EMBL" id="KAB7842801.1"/>
    </source>
</evidence>
<keyword evidence="2" id="KW-0067">ATP-binding</keyword>
<dbReference type="PROSITE" id="PS50893">
    <property type="entry name" value="ABC_TRANSPORTER_2"/>
    <property type="match status" value="1"/>
</dbReference>